<accession>A0A6A4GFK0</accession>
<sequence length="193" mass="21749">MWSSALGYRPKEYEFSIVDYHSYRATLEDFLRSPRGRAAILKGGIVARLAEDFITFESVGLGPSDDVLQFGHCQKSCQDPSLGYWDDELTVEELDLICGVYRVDTVNGPNGPQTSDISWWPKPSAWAHSGLNIGTWNADCERWFKTRLDQIHGGTAKLMSALQWKSSIRFTRQALKVAQINEKLAAEFLDSVI</sequence>
<protein>
    <submittedName>
        <fullName evidence="1">Uncharacterized protein</fullName>
    </submittedName>
</protein>
<dbReference type="EMBL" id="ML770169">
    <property type="protein sequence ID" value="KAE9384326.1"/>
    <property type="molecule type" value="Genomic_DNA"/>
</dbReference>
<gene>
    <name evidence="1" type="ORF">BT96DRAFT_842406</name>
</gene>
<reference evidence="1" key="1">
    <citation type="journal article" date="2019" name="Environ. Microbiol.">
        <title>Fungal ecological strategies reflected in gene transcription - a case study of two litter decomposers.</title>
        <authorList>
            <person name="Barbi F."/>
            <person name="Kohler A."/>
            <person name="Barry K."/>
            <person name="Baskaran P."/>
            <person name="Daum C."/>
            <person name="Fauchery L."/>
            <person name="Ihrmark K."/>
            <person name="Kuo A."/>
            <person name="LaButti K."/>
            <person name="Lipzen A."/>
            <person name="Morin E."/>
            <person name="Grigoriev I.V."/>
            <person name="Henrissat B."/>
            <person name="Lindahl B."/>
            <person name="Martin F."/>
        </authorList>
    </citation>
    <scope>NUCLEOTIDE SEQUENCE</scope>
    <source>
        <strain evidence="1">JB14</strain>
    </source>
</reference>
<proteinExistence type="predicted"/>
<evidence type="ECO:0000313" key="1">
    <source>
        <dbReference type="EMBL" id="KAE9384326.1"/>
    </source>
</evidence>
<organism evidence="1 2">
    <name type="scientific">Gymnopus androsaceus JB14</name>
    <dbReference type="NCBI Taxonomy" id="1447944"/>
    <lineage>
        <taxon>Eukaryota</taxon>
        <taxon>Fungi</taxon>
        <taxon>Dikarya</taxon>
        <taxon>Basidiomycota</taxon>
        <taxon>Agaricomycotina</taxon>
        <taxon>Agaricomycetes</taxon>
        <taxon>Agaricomycetidae</taxon>
        <taxon>Agaricales</taxon>
        <taxon>Marasmiineae</taxon>
        <taxon>Omphalotaceae</taxon>
        <taxon>Gymnopus</taxon>
    </lineage>
</organism>
<dbReference type="OrthoDB" id="3270336at2759"/>
<evidence type="ECO:0000313" key="2">
    <source>
        <dbReference type="Proteomes" id="UP000799118"/>
    </source>
</evidence>
<dbReference type="AlphaFoldDB" id="A0A6A4GFK0"/>
<name>A0A6A4GFK0_9AGAR</name>
<keyword evidence="2" id="KW-1185">Reference proteome</keyword>
<dbReference type="Proteomes" id="UP000799118">
    <property type="component" value="Unassembled WGS sequence"/>
</dbReference>